<keyword evidence="6" id="KW-0963">Cytoplasm</keyword>
<dbReference type="GO" id="GO:0051287">
    <property type="term" value="F:NAD binding"/>
    <property type="evidence" value="ECO:0007669"/>
    <property type="project" value="UniProtKB-ARBA"/>
</dbReference>
<dbReference type="GO" id="GO:0006741">
    <property type="term" value="P:NADP+ biosynthetic process"/>
    <property type="evidence" value="ECO:0007669"/>
    <property type="project" value="UniProtKB-UniRule"/>
</dbReference>
<dbReference type="Pfam" id="PF20143">
    <property type="entry name" value="NAD_kinase_C"/>
    <property type="match status" value="1"/>
</dbReference>
<dbReference type="GO" id="GO:0046872">
    <property type="term" value="F:metal ion binding"/>
    <property type="evidence" value="ECO:0007669"/>
    <property type="project" value="UniProtKB-UniRule"/>
</dbReference>
<keyword evidence="3 6" id="KW-0521">NADP</keyword>
<dbReference type="InterPro" id="IPR016064">
    <property type="entry name" value="NAD/diacylglycerol_kinase_sf"/>
</dbReference>
<comment type="similarity">
    <text evidence="6">Belongs to the NAD kinase family.</text>
</comment>
<dbReference type="GO" id="GO:0005524">
    <property type="term" value="F:ATP binding"/>
    <property type="evidence" value="ECO:0007669"/>
    <property type="project" value="UniProtKB-KW"/>
</dbReference>
<dbReference type="SUPFAM" id="SSF111331">
    <property type="entry name" value="NAD kinase/diacylglycerol kinase-like"/>
    <property type="match status" value="1"/>
</dbReference>
<feature type="binding site" evidence="6">
    <location>
        <position position="69"/>
    </location>
    <ligand>
        <name>NAD(+)</name>
        <dbReference type="ChEBI" id="CHEBI:57540"/>
    </ligand>
</feature>
<dbReference type="Pfam" id="PF01513">
    <property type="entry name" value="NAD_kinase"/>
    <property type="match status" value="1"/>
</dbReference>
<dbReference type="Gene3D" id="2.60.200.30">
    <property type="entry name" value="Probable inorganic polyphosphate/atp-NAD kinase, domain 2"/>
    <property type="match status" value="1"/>
</dbReference>
<dbReference type="InterPro" id="IPR002504">
    <property type="entry name" value="NADK"/>
</dbReference>
<reference evidence="7" key="1">
    <citation type="submission" date="2009-01" db="EMBL/GenBank/DDBJ databases">
        <title>Complete sequence of Anaeromyxobacter dehalogenans 2CP-1.</title>
        <authorList>
            <consortium name="US DOE Joint Genome Institute"/>
            <person name="Lucas S."/>
            <person name="Copeland A."/>
            <person name="Lapidus A."/>
            <person name="Glavina del Rio T."/>
            <person name="Dalin E."/>
            <person name="Tice H."/>
            <person name="Bruce D."/>
            <person name="Goodwin L."/>
            <person name="Pitluck S."/>
            <person name="Saunders E."/>
            <person name="Brettin T."/>
            <person name="Detter J.C."/>
            <person name="Han C."/>
            <person name="Larimer F."/>
            <person name="Land M."/>
            <person name="Hauser L."/>
            <person name="Kyrpides N."/>
            <person name="Ovchinnikova G."/>
            <person name="Beliaev A.S."/>
            <person name="Richardson P."/>
        </authorList>
    </citation>
    <scope>NUCLEOTIDE SEQUENCE</scope>
    <source>
        <strain evidence="7">2CP-1</strain>
    </source>
</reference>
<dbReference type="GO" id="GO:0003951">
    <property type="term" value="F:NAD+ kinase activity"/>
    <property type="evidence" value="ECO:0007669"/>
    <property type="project" value="UniProtKB-UniRule"/>
</dbReference>
<organism evidence="7 8">
    <name type="scientific">Anaeromyxobacter dehalogenans (strain ATCC BAA-258 / DSM 21875 / 2CP-1)</name>
    <dbReference type="NCBI Taxonomy" id="455488"/>
    <lineage>
        <taxon>Bacteria</taxon>
        <taxon>Pseudomonadati</taxon>
        <taxon>Myxococcota</taxon>
        <taxon>Myxococcia</taxon>
        <taxon>Myxococcales</taxon>
        <taxon>Cystobacterineae</taxon>
        <taxon>Anaeromyxobacteraceae</taxon>
        <taxon>Anaeromyxobacter</taxon>
    </lineage>
</organism>
<comment type="catalytic activity">
    <reaction evidence="5 6">
        <text>NAD(+) + ATP = ADP + NADP(+) + H(+)</text>
        <dbReference type="Rhea" id="RHEA:18629"/>
        <dbReference type="ChEBI" id="CHEBI:15378"/>
        <dbReference type="ChEBI" id="CHEBI:30616"/>
        <dbReference type="ChEBI" id="CHEBI:57540"/>
        <dbReference type="ChEBI" id="CHEBI:58349"/>
        <dbReference type="ChEBI" id="CHEBI:456216"/>
        <dbReference type="EC" id="2.7.1.23"/>
    </reaction>
</comment>
<accession>B8JDM7</accession>
<dbReference type="HAMAP" id="MF_00361">
    <property type="entry name" value="NAD_kinase"/>
    <property type="match status" value="1"/>
</dbReference>
<evidence type="ECO:0000256" key="4">
    <source>
        <dbReference type="ARBA" id="ARBA00023027"/>
    </source>
</evidence>
<sequence length="282" mass="30522">MLRMDGHPCPVPKRVGIVHKVSSAEASETAVYVGQFLEGKGVEVLRDEAEVARSADLVVVLGGDGTLIHAAGLLDGRPVPILGVNMGSLGFMTEVPQSGMYAAMDDVLAGRATLSERMKLRVHLHRGGSSERALDAEVLNDVVIAKGALSRMVELDTRCSGEYVTTYKADGIIVATPTGSTAYALAANGPIMYPTMRGVIIAPICPHMLTQRPLVVPDEEKIEILLVNDSEVFMTLDGQSGVKLERGDRIQVKQSYNRVLLVRNKSLDFFGILRAKLRWGER</sequence>
<keyword evidence="6" id="KW-0547">Nucleotide-binding</keyword>
<feature type="binding site" evidence="6">
    <location>
        <position position="170"/>
    </location>
    <ligand>
        <name>NAD(+)</name>
        <dbReference type="ChEBI" id="CHEBI:57540"/>
    </ligand>
</feature>
<feature type="binding site" evidence="6">
    <location>
        <position position="239"/>
    </location>
    <ligand>
        <name>NAD(+)</name>
        <dbReference type="ChEBI" id="CHEBI:57540"/>
    </ligand>
</feature>
<comment type="subcellular location">
    <subcellularLocation>
        <location evidence="6">Cytoplasm</location>
    </subcellularLocation>
</comment>
<evidence type="ECO:0000256" key="3">
    <source>
        <dbReference type="ARBA" id="ARBA00022857"/>
    </source>
</evidence>
<dbReference type="GO" id="GO:0005737">
    <property type="term" value="C:cytoplasm"/>
    <property type="evidence" value="ECO:0007669"/>
    <property type="project" value="UniProtKB-SubCell"/>
</dbReference>
<keyword evidence="1 6" id="KW-0808">Transferase</keyword>
<feature type="binding site" evidence="6">
    <location>
        <begin position="140"/>
        <end position="141"/>
    </location>
    <ligand>
        <name>NAD(+)</name>
        <dbReference type="ChEBI" id="CHEBI:57540"/>
    </ligand>
</feature>
<dbReference type="EMBL" id="CP001359">
    <property type="protein sequence ID" value="ACL64122.1"/>
    <property type="molecule type" value="Genomic_DNA"/>
</dbReference>
<feature type="binding site" evidence="6">
    <location>
        <position position="168"/>
    </location>
    <ligand>
        <name>NAD(+)</name>
        <dbReference type="ChEBI" id="CHEBI:57540"/>
    </ligand>
</feature>
<proteinExistence type="inferred from homology"/>
<protein>
    <recommendedName>
        <fullName evidence="6">NAD kinase</fullName>
        <ecNumber evidence="6">2.7.1.23</ecNumber>
    </recommendedName>
    <alternativeName>
        <fullName evidence="6">ATP-dependent NAD kinase</fullName>
    </alternativeName>
</protein>
<feature type="binding site" evidence="6">
    <location>
        <position position="151"/>
    </location>
    <ligand>
        <name>NAD(+)</name>
        <dbReference type="ChEBI" id="CHEBI:57540"/>
    </ligand>
</feature>
<feature type="active site" description="Proton acceptor" evidence="6">
    <location>
        <position position="64"/>
    </location>
</feature>
<dbReference type="HOGENOM" id="CLU_008831_0_1_7"/>
<dbReference type="InterPro" id="IPR017438">
    <property type="entry name" value="ATP-NAD_kinase_N"/>
</dbReference>
<evidence type="ECO:0000313" key="8">
    <source>
        <dbReference type="Proteomes" id="UP000007089"/>
    </source>
</evidence>
<dbReference type="Proteomes" id="UP000007089">
    <property type="component" value="Chromosome"/>
</dbReference>
<name>B8JDM7_ANAD2</name>
<evidence type="ECO:0000256" key="6">
    <source>
        <dbReference type="HAMAP-Rule" id="MF_00361"/>
    </source>
</evidence>
<comment type="cofactor">
    <cofactor evidence="6">
        <name>a divalent metal cation</name>
        <dbReference type="ChEBI" id="CHEBI:60240"/>
    </cofactor>
</comment>
<dbReference type="PANTHER" id="PTHR20275:SF0">
    <property type="entry name" value="NAD KINASE"/>
    <property type="match status" value="1"/>
</dbReference>
<evidence type="ECO:0000256" key="2">
    <source>
        <dbReference type="ARBA" id="ARBA00022777"/>
    </source>
</evidence>
<evidence type="ECO:0000256" key="1">
    <source>
        <dbReference type="ARBA" id="ARBA00022679"/>
    </source>
</evidence>
<feature type="binding site" evidence="6">
    <location>
        <begin position="64"/>
        <end position="65"/>
    </location>
    <ligand>
        <name>NAD(+)</name>
        <dbReference type="ChEBI" id="CHEBI:57540"/>
    </ligand>
</feature>
<dbReference type="AlphaFoldDB" id="B8JDM7"/>
<keyword evidence="8" id="KW-1185">Reference proteome</keyword>
<comment type="function">
    <text evidence="6">Involved in the regulation of the intracellular balance of NAD and NADP, and is a key enzyme in the biosynthesis of NADP. Catalyzes specifically the phosphorylation on 2'-hydroxyl of the adenosine moiety of NAD to yield NADP.</text>
</comment>
<evidence type="ECO:0000313" key="7">
    <source>
        <dbReference type="EMBL" id="ACL64122.1"/>
    </source>
</evidence>
<dbReference type="KEGG" id="acp:A2cp1_0768"/>
<comment type="caution">
    <text evidence="6">Lacks conserved residue(s) required for the propagation of feature annotation.</text>
</comment>
<gene>
    <name evidence="6" type="primary">nadK</name>
    <name evidence="7" type="ordered locus">A2cp1_0768</name>
</gene>
<keyword evidence="4 6" id="KW-0520">NAD</keyword>
<dbReference type="GO" id="GO:0019674">
    <property type="term" value="P:NAD+ metabolic process"/>
    <property type="evidence" value="ECO:0007669"/>
    <property type="project" value="InterPro"/>
</dbReference>
<dbReference type="PANTHER" id="PTHR20275">
    <property type="entry name" value="NAD KINASE"/>
    <property type="match status" value="1"/>
</dbReference>
<keyword evidence="2 6" id="KW-0418">Kinase</keyword>
<dbReference type="EC" id="2.7.1.23" evidence="6"/>
<keyword evidence="6" id="KW-0067">ATP-binding</keyword>
<dbReference type="Gene3D" id="3.40.50.10330">
    <property type="entry name" value="Probable inorganic polyphosphate/atp-NAD kinase, domain 1"/>
    <property type="match status" value="1"/>
</dbReference>
<evidence type="ECO:0000256" key="5">
    <source>
        <dbReference type="ARBA" id="ARBA00047925"/>
    </source>
</evidence>
<dbReference type="InterPro" id="IPR017437">
    <property type="entry name" value="ATP-NAD_kinase_PpnK-typ_C"/>
</dbReference>